<protein>
    <submittedName>
        <fullName evidence="6">Uncharacterized protein</fullName>
    </submittedName>
</protein>
<feature type="transmembrane region" description="Helical" evidence="5">
    <location>
        <begin position="20"/>
        <end position="38"/>
    </location>
</feature>
<dbReference type="Pfam" id="PF03595">
    <property type="entry name" value="SLAC1"/>
    <property type="match status" value="1"/>
</dbReference>
<dbReference type="AlphaFoldDB" id="A0A4R8V4S1"/>
<proteinExistence type="predicted"/>
<dbReference type="EMBL" id="SOEY01000006">
    <property type="protein sequence ID" value="TFB76205.1"/>
    <property type="molecule type" value="Genomic_DNA"/>
</dbReference>
<accession>A0A4R8V4S1</accession>
<evidence type="ECO:0000256" key="5">
    <source>
        <dbReference type="SAM" id="Phobius"/>
    </source>
</evidence>
<dbReference type="GO" id="GO:0016020">
    <property type="term" value="C:membrane"/>
    <property type="evidence" value="ECO:0007669"/>
    <property type="project" value="UniProtKB-SubCell"/>
</dbReference>
<keyword evidence="2 5" id="KW-0812">Transmembrane</keyword>
<evidence type="ECO:0000256" key="2">
    <source>
        <dbReference type="ARBA" id="ARBA00022692"/>
    </source>
</evidence>
<gene>
    <name evidence="6" type="ORF">E3O06_02150</name>
</gene>
<dbReference type="Proteomes" id="UP000298173">
    <property type="component" value="Unassembled WGS sequence"/>
</dbReference>
<keyword evidence="7" id="KW-1185">Reference proteome</keyword>
<evidence type="ECO:0000256" key="4">
    <source>
        <dbReference type="ARBA" id="ARBA00023136"/>
    </source>
</evidence>
<reference evidence="6 7" key="1">
    <citation type="submission" date="2019-03" db="EMBL/GenBank/DDBJ databases">
        <title>Genomics of glacier-inhabiting Cryobacterium strains.</title>
        <authorList>
            <person name="Liu Q."/>
            <person name="Xin Y.-H."/>
        </authorList>
    </citation>
    <scope>NUCLEOTIDE SEQUENCE [LARGE SCALE GENOMIC DNA]</scope>
    <source>
        <strain evidence="6 7">HLT2-23</strain>
    </source>
</reference>
<evidence type="ECO:0000256" key="1">
    <source>
        <dbReference type="ARBA" id="ARBA00004141"/>
    </source>
</evidence>
<organism evidence="6 7">
    <name type="scientific">Cryobacterium glaciale</name>
    <dbReference type="NCBI Taxonomy" id="1259145"/>
    <lineage>
        <taxon>Bacteria</taxon>
        <taxon>Bacillati</taxon>
        <taxon>Actinomycetota</taxon>
        <taxon>Actinomycetes</taxon>
        <taxon>Micrococcales</taxon>
        <taxon>Microbacteriaceae</taxon>
        <taxon>Cryobacterium</taxon>
    </lineage>
</organism>
<evidence type="ECO:0000313" key="6">
    <source>
        <dbReference type="EMBL" id="TFB76205.1"/>
    </source>
</evidence>
<comment type="subcellular location">
    <subcellularLocation>
        <location evidence="1">Membrane</location>
        <topology evidence="1">Multi-pass membrane protein</topology>
    </subcellularLocation>
</comment>
<dbReference type="InterPro" id="IPR004695">
    <property type="entry name" value="SLAC1/Mae1/Ssu1/TehA"/>
</dbReference>
<dbReference type="OrthoDB" id="958273at2"/>
<evidence type="ECO:0000256" key="3">
    <source>
        <dbReference type="ARBA" id="ARBA00022989"/>
    </source>
</evidence>
<comment type="caution">
    <text evidence="6">The sequence shown here is derived from an EMBL/GenBank/DDBJ whole genome shotgun (WGS) entry which is preliminary data.</text>
</comment>
<name>A0A4R8V4S1_9MICO</name>
<dbReference type="InterPro" id="IPR038665">
    <property type="entry name" value="Voltage-dep_anion_channel_sf"/>
</dbReference>
<evidence type="ECO:0000313" key="7">
    <source>
        <dbReference type="Proteomes" id="UP000298173"/>
    </source>
</evidence>
<feature type="transmembrane region" description="Helical" evidence="5">
    <location>
        <begin position="44"/>
        <end position="63"/>
    </location>
</feature>
<keyword evidence="4 5" id="KW-0472">Membrane</keyword>
<dbReference type="GO" id="GO:0055085">
    <property type="term" value="P:transmembrane transport"/>
    <property type="evidence" value="ECO:0007669"/>
    <property type="project" value="InterPro"/>
</dbReference>
<sequence length="103" mass="11247">MTSERSVRVHAAVRTMPPGCFAMVMATGIISIGMNLIGIEALSLAVLVVCAEAYLVFVVLTAWRVMAFRSAFSDDLRRRWSQSRRSALSPMRGAASALSKRLT</sequence>
<keyword evidence="3 5" id="KW-1133">Transmembrane helix</keyword>
<dbReference type="Gene3D" id="1.50.10.150">
    <property type="entry name" value="Voltage-dependent anion channel"/>
    <property type="match status" value="1"/>
</dbReference>